<gene>
    <name evidence="4" type="ORF">C4B68_27985</name>
</gene>
<dbReference type="EMBL" id="CP026652">
    <property type="protein sequence ID" value="AVH58965.1"/>
    <property type="molecule type" value="Genomic_DNA"/>
</dbReference>
<dbReference type="Gene3D" id="3.90.25.10">
    <property type="entry name" value="UDP-galactose 4-epimerase, domain 1"/>
    <property type="match status" value="1"/>
</dbReference>
<dbReference type="InterPro" id="IPR036291">
    <property type="entry name" value="NAD(P)-bd_dom_sf"/>
</dbReference>
<dbReference type="Proteomes" id="UP000238413">
    <property type="component" value="Chromosome"/>
</dbReference>
<keyword evidence="5" id="KW-1185">Reference proteome</keyword>
<keyword evidence="2" id="KW-0521">NADP</keyword>
<evidence type="ECO:0000313" key="5">
    <source>
        <dbReference type="Proteomes" id="UP000238413"/>
    </source>
</evidence>
<dbReference type="InterPro" id="IPR051164">
    <property type="entry name" value="NmrA-like_oxidored"/>
</dbReference>
<reference evidence="4 5" key="1">
    <citation type="submission" date="2018-02" db="EMBL/GenBank/DDBJ databases">
        <title>Complete genome sequence of Streptomyces dengpaensis, the producer of angucyclines.</title>
        <authorList>
            <person name="Yumei L."/>
        </authorList>
    </citation>
    <scope>NUCLEOTIDE SEQUENCE [LARGE SCALE GENOMIC DNA]</scope>
    <source>
        <strain evidence="4 5">XZHG99</strain>
    </source>
</reference>
<dbReference type="Pfam" id="PF05368">
    <property type="entry name" value="NmrA"/>
    <property type="match status" value="1"/>
</dbReference>
<dbReference type="CDD" id="cd05251">
    <property type="entry name" value="NmrA_like_SDR_a"/>
    <property type="match status" value="1"/>
</dbReference>
<proteinExistence type="inferred from homology"/>
<feature type="domain" description="NmrA-like" evidence="3">
    <location>
        <begin position="5"/>
        <end position="237"/>
    </location>
</feature>
<accession>A0ABM6SWK6</accession>
<evidence type="ECO:0000259" key="3">
    <source>
        <dbReference type="Pfam" id="PF05368"/>
    </source>
</evidence>
<protein>
    <submittedName>
        <fullName evidence="4">NmrA/HSCARG family protein</fullName>
    </submittedName>
</protein>
<name>A0ABM6SWK6_9ACTN</name>
<evidence type="ECO:0000256" key="2">
    <source>
        <dbReference type="ARBA" id="ARBA00022857"/>
    </source>
</evidence>
<evidence type="ECO:0000256" key="1">
    <source>
        <dbReference type="ARBA" id="ARBA00006328"/>
    </source>
</evidence>
<dbReference type="Gene3D" id="3.40.50.720">
    <property type="entry name" value="NAD(P)-binding Rossmann-like Domain"/>
    <property type="match status" value="1"/>
</dbReference>
<dbReference type="InterPro" id="IPR008030">
    <property type="entry name" value="NmrA-like"/>
</dbReference>
<dbReference type="SUPFAM" id="SSF51735">
    <property type="entry name" value="NAD(P)-binding Rossmann-fold domains"/>
    <property type="match status" value="1"/>
</dbReference>
<sequence length="285" mass="29872">MIDNPILVLAATGGQGRAVTDALLDRGAGVRALVQNPDDEAARRLADRGVEVVAGSLSDQASLAAAMQGVAGVFAYTTPFVDGGVEAEVAQGQTILAAAGEQRVPHLVFSSLANADQGTGVPIFESKARIEAQLVSGDVPYTILGPTSFLDMVNLGSAQRILSGALDMPLHSDKPLKQLARTDHGAFAAGVLLNPTRYVGQRINLASDENTPTQMAATLSATLGTEVRHEYIPLTQVENSDVRSIWAFLDGPGYTVDVPALHAAHPEIAWTSFADWTRSAFSAAD</sequence>
<dbReference type="PANTHER" id="PTHR42748">
    <property type="entry name" value="NITROGEN METABOLITE REPRESSION PROTEIN NMRA FAMILY MEMBER"/>
    <property type="match status" value="1"/>
</dbReference>
<organism evidence="4 5">
    <name type="scientific">Streptomyces dengpaensis</name>
    <dbReference type="NCBI Taxonomy" id="2049881"/>
    <lineage>
        <taxon>Bacteria</taxon>
        <taxon>Bacillati</taxon>
        <taxon>Actinomycetota</taxon>
        <taxon>Actinomycetes</taxon>
        <taxon>Kitasatosporales</taxon>
        <taxon>Streptomycetaceae</taxon>
        <taxon>Streptomyces</taxon>
    </lineage>
</organism>
<comment type="similarity">
    <text evidence="1">Belongs to the NmrA-type oxidoreductase family.</text>
</comment>
<dbReference type="PANTHER" id="PTHR42748:SF7">
    <property type="entry name" value="NMRA LIKE REDOX SENSOR 1-RELATED"/>
    <property type="match status" value="1"/>
</dbReference>
<evidence type="ECO:0000313" key="4">
    <source>
        <dbReference type="EMBL" id="AVH58965.1"/>
    </source>
</evidence>
<dbReference type="RefSeq" id="WP_099499066.1">
    <property type="nucleotide sequence ID" value="NZ_CP026652.1"/>
</dbReference>